<proteinExistence type="predicted"/>
<dbReference type="STRING" id="47428.A0A284SAF9"/>
<keyword evidence="3" id="KW-1185">Reference proteome</keyword>
<feature type="domain" description="Integrase core" evidence="1">
    <location>
        <begin position="227"/>
        <end position="407"/>
    </location>
</feature>
<evidence type="ECO:0000313" key="2">
    <source>
        <dbReference type="EMBL" id="SJL17981.1"/>
    </source>
</evidence>
<organism evidence="2 3">
    <name type="scientific">Armillaria ostoyae</name>
    <name type="common">Armillaria root rot fungus</name>
    <dbReference type="NCBI Taxonomy" id="47428"/>
    <lineage>
        <taxon>Eukaryota</taxon>
        <taxon>Fungi</taxon>
        <taxon>Dikarya</taxon>
        <taxon>Basidiomycota</taxon>
        <taxon>Agaricomycotina</taxon>
        <taxon>Agaricomycetes</taxon>
        <taxon>Agaricomycetidae</taxon>
        <taxon>Agaricales</taxon>
        <taxon>Marasmiineae</taxon>
        <taxon>Physalacriaceae</taxon>
        <taxon>Armillaria</taxon>
    </lineage>
</organism>
<dbReference type="EMBL" id="FUEG01000051">
    <property type="protein sequence ID" value="SJL17981.1"/>
    <property type="molecule type" value="Genomic_DNA"/>
</dbReference>
<accession>A0A284SAF9</accession>
<dbReference type="Proteomes" id="UP000219338">
    <property type="component" value="Unassembled WGS sequence"/>
</dbReference>
<dbReference type="OMA" id="HITAIHH"/>
<dbReference type="SUPFAM" id="SSF53098">
    <property type="entry name" value="Ribonuclease H-like"/>
    <property type="match status" value="1"/>
</dbReference>
<evidence type="ECO:0000313" key="3">
    <source>
        <dbReference type="Proteomes" id="UP000219338"/>
    </source>
</evidence>
<dbReference type="InterPro" id="IPR012337">
    <property type="entry name" value="RNaseH-like_sf"/>
</dbReference>
<dbReference type="PANTHER" id="PTHR46791:SF5">
    <property type="entry name" value="CLR5 DOMAIN-CONTAINING PROTEIN-RELATED"/>
    <property type="match status" value="1"/>
</dbReference>
<reference evidence="3" key="1">
    <citation type="journal article" date="2017" name="Nat. Ecol. Evol.">
        <title>Genome expansion and lineage-specific genetic innovations in the forest pathogenic fungi Armillaria.</title>
        <authorList>
            <person name="Sipos G."/>
            <person name="Prasanna A.N."/>
            <person name="Walter M.C."/>
            <person name="O'Connor E."/>
            <person name="Balint B."/>
            <person name="Krizsan K."/>
            <person name="Kiss B."/>
            <person name="Hess J."/>
            <person name="Varga T."/>
            <person name="Slot J."/>
            <person name="Riley R."/>
            <person name="Boka B."/>
            <person name="Rigling D."/>
            <person name="Barry K."/>
            <person name="Lee J."/>
            <person name="Mihaltcheva S."/>
            <person name="LaButti K."/>
            <person name="Lipzen A."/>
            <person name="Waldron R."/>
            <person name="Moloney N.M."/>
            <person name="Sperisen C."/>
            <person name="Kredics L."/>
            <person name="Vagvoelgyi C."/>
            <person name="Patrignani A."/>
            <person name="Fitzpatrick D."/>
            <person name="Nagy I."/>
            <person name="Doyle S."/>
            <person name="Anderson J.B."/>
            <person name="Grigoriev I.V."/>
            <person name="Gueldener U."/>
            <person name="Muensterkoetter M."/>
            <person name="Nagy L.G."/>
        </authorList>
    </citation>
    <scope>NUCLEOTIDE SEQUENCE [LARGE SCALE GENOMIC DNA]</scope>
    <source>
        <strain evidence="3">C18/9</strain>
    </source>
</reference>
<name>A0A284SAF9_ARMOS</name>
<dbReference type="Gene3D" id="3.30.420.10">
    <property type="entry name" value="Ribonuclease H-like superfamily/Ribonuclease H"/>
    <property type="match status" value="1"/>
</dbReference>
<dbReference type="InterPro" id="IPR036397">
    <property type="entry name" value="RNaseH_sf"/>
</dbReference>
<sequence length="511" mass="58215">MSDSRDQGRHDPIYQFFTQSHKITSEAQFIIDSFPNTDLAAVERIVHQLIAIRTILHSFHDPADTTSIEDIEGLLTFVNGFLLPLENFLAHPPPAPSAHLPRIHTGRPGRPRYDIDLQRACLLHNLGNSWDDVAKAMGTTRGTMYNHLQHAGIPSERPEFTAISDAELDDVIAEISLAHPFIGSVIILGHLEAKGIHLPRERVQESLRRVDAIGVLVRWAGIIKRRVYKVRGSNALWHQDGNEKLRHWGFWVHGCVDGHSRLIIYLECCSNKRSQTVLDCFRRAIAIFGWPSRIRGDFGTENNGIEIVMIEHWGAAHRAYLRGRSTNNVRIERLWLDVRKDSLETFRQIFDYLESNGLWDKENPVHCLCLFLVFQPRIQASLNRTRDAWNHHKIRTAGHRTPIAMYELSREQAIRRGYWTGDAGDDIETVSNDPSYGEEGALDGNSIIPPPEGLEEGSETHLNEDFHLELAKALLGDFEYERDDGNWGIEVYCEAVIKMENVLQSNDIDMP</sequence>
<dbReference type="Pfam" id="PF24764">
    <property type="entry name" value="rva_4"/>
    <property type="match status" value="1"/>
</dbReference>
<dbReference type="PANTHER" id="PTHR46791">
    <property type="entry name" value="EXPRESSED PROTEIN"/>
    <property type="match status" value="1"/>
</dbReference>
<dbReference type="GO" id="GO:0003676">
    <property type="term" value="F:nucleic acid binding"/>
    <property type="evidence" value="ECO:0007669"/>
    <property type="project" value="InterPro"/>
</dbReference>
<evidence type="ECO:0000259" key="1">
    <source>
        <dbReference type="Pfam" id="PF24764"/>
    </source>
</evidence>
<gene>
    <name evidence="2" type="ORF">ARMOST_21552</name>
</gene>
<dbReference type="AlphaFoldDB" id="A0A284SAF9"/>
<protein>
    <recommendedName>
        <fullName evidence="1">Integrase core domain-containing protein</fullName>
    </recommendedName>
</protein>
<dbReference type="OrthoDB" id="2686689at2759"/>
<dbReference type="InterPro" id="IPR058913">
    <property type="entry name" value="Integrase_dom_put"/>
</dbReference>